<name>A0A1H5TY60_9ACTN</name>
<dbReference type="RefSeq" id="WP_200827003.1">
    <property type="nucleotide sequence ID" value="NZ_FNVO01000001.1"/>
</dbReference>
<dbReference type="Pfam" id="PF12900">
    <property type="entry name" value="Pyridox_ox_2"/>
    <property type="match status" value="1"/>
</dbReference>
<evidence type="ECO:0000313" key="2">
    <source>
        <dbReference type="Proteomes" id="UP000236723"/>
    </source>
</evidence>
<dbReference type="AlphaFoldDB" id="A0A1H5TY60"/>
<accession>A0A1H5TY60</accession>
<organism evidence="1 2">
    <name type="scientific">Thermomonospora echinospora</name>
    <dbReference type="NCBI Taxonomy" id="1992"/>
    <lineage>
        <taxon>Bacteria</taxon>
        <taxon>Bacillati</taxon>
        <taxon>Actinomycetota</taxon>
        <taxon>Actinomycetes</taxon>
        <taxon>Streptosporangiales</taxon>
        <taxon>Thermomonosporaceae</taxon>
        <taxon>Thermomonospora</taxon>
    </lineage>
</organism>
<keyword evidence="2" id="KW-1185">Reference proteome</keyword>
<dbReference type="InterPro" id="IPR024747">
    <property type="entry name" value="Pyridox_Oxase-rel"/>
</dbReference>
<dbReference type="Proteomes" id="UP000236723">
    <property type="component" value="Unassembled WGS sequence"/>
</dbReference>
<reference evidence="2" key="1">
    <citation type="submission" date="2016-10" db="EMBL/GenBank/DDBJ databases">
        <authorList>
            <person name="Varghese N."/>
            <person name="Submissions S."/>
        </authorList>
    </citation>
    <scope>NUCLEOTIDE SEQUENCE [LARGE SCALE GENOMIC DNA]</scope>
    <source>
        <strain evidence="2">DSM 43163</strain>
    </source>
</reference>
<dbReference type="Gene3D" id="2.30.110.10">
    <property type="entry name" value="Electron Transport, Fmn-binding Protein, Chain A"/>
    <property type="match status" value="1"/>
</dbReference>
<protein>
    <submittedName>
        <fullName evidence="1">Pyridoxamine 5'-phosphate oxidase</fullName>
    </submittedName>
</protein>
<dbReference type="InterPro" id="IPR012349">
    <property type="entry name" value="Split_barrel_FMN-bd"/>
</dbReference>
<sequence length="158" mass="17275">MPAHVPDLVHPTAPSWPRRRMRRLRAAESLELLGGTPLGRLCLVLYGTPTIRPVNHVVEQGDVLFRTHAGSAVAEAVRAGDLLVAYAADDIDPATRLGWSVVVNGWATPVEDPAEAARHLARIDSWIGDEDGVKDQVIRIRPEVVFGHRVVVEEEDDG</sequence>
<evidence type="ECO:0000313" key="1">
    <source>
        <dbReference type="EMBL" id="SEF66971.1"/>
    </source>
</evidence>
<dbReference type="SUPFAM" id="SSF50475">
    <property type="entry name" value="FMN-binding split barrel"/>
    <property type="match status" value="1"/>
</dbReference>
<proteinExistence type="predicted"/>
<gene>
    <name evidence="1" type="ORF">SAMN04489712_101767</name>
</gene>
<dbReference type="EMBL" id="FNVO01000001">
    <property type="protein sequence ID" value="SEF66971.1"/>
    <property type="molecule type" value="Genomic_DNA"/>
</dbReference>